<dbReference type="Proteomes" id="UP000799437">
    <property type="component" value="Unassembled WGS sequence"/>
</dbReference>
<evidence type="ECO:0000256" key="4">
    <source>
        <dbReference type="SAM" id="Phobius"/>
    </source>
</evidence>
<dbReference type="GO" id="GO:0016042">
    <property type="term" value="P:lipid catabolic process"/>
    <property type="evidence" value="ECO:0007669"/>
    <property type="project" value="UniProtKB-KW"/>
</dbReference>
<accession>A0A6A6W4W5</accession>
<evidence type="ECO:0000313" key="6">
    <source>
        <dbReference type="EMBL" id="KAF2757633.1"/>
    </source>
</evidence>
<dbReference type="PANTHER" id="PTHR12482">
    <property type="entry name" value="LIPASE ROG1-RELATED-RELATED"/>
    <property type="match status" value="1"/>
</dbReference>
<organism evidence="6 7">
    <name type="scientific">Pseudovirgaria hyperparasitica</name>
    <dbReference type="NCBI Taxonomy" id="470096"/>
    <lineage>
        <taxon>Eukaryota</taxon>
        <taxon>Fungi</taxon>
        <taxon>Dikarya</taxon>
        <taxon>Ascomycota</taxon>
        <taxon>Pezizomycotina</taxon>
        <taxon>Dothideomycetes</taxon>
        <taxon>Dothideomycetes incertae sedis</taxon>
        <taxon>Acrospermales</taxon>
        <taxon>Acrospermaceae</taxon>
        <taxon>Pseudovirgaria</taxon>
    </lineage>
</organism>
<keyword evidence="4" id="KW-1133">Transmembrane helix</keyword>
<dbReference type="InterPro" id="IPR007751">
    <property type="entry name" value="DUF676_lipase-like"/>
</dbReference>
<evidence type="ECO:0000259" key="5">
    <source>
        <dbReference type="Pfam" id="PF05057"/>
    </source>
</evidence>
<evidence type="ECO:0000256" key="2">
    <source>
        <dbReference type="ARBA" id="ARBA00022963"/>
    </source>
</evidence>
<evidence type="ECO:0000256" key="1">
    <source>
        <dbReference type="ARBA" id="ARBA00007920"/>
    </source>
</evidence>
<keyword evidence="2" id="KW-0443">Lipid metabolism</keyword>
<name>A0A6A6W4W5_9PEZI</name>
<dbReference type="InterPro" id="IPR044294">
    <property type="entry name" value="Lipase-like"/>
</dbReference>
<dbReference type="GO" id="GO:0004622">
    <property type="term" value="F:phosphatidylcholine lysophospholipase activity"/>
    <property type="evidence" value="ECO:0007669"/>
    <property type="project" value="TreeGrafter"/>
</dbReference>
<keyword evidence="4" id="KW-0812">Transmembrane</keyword>
<dbReference type="SUPFAM" id="SSF53474">
    <property type="entry name" value="alpha/beta-Hydrolases"/>
    <property type="match status" value="1"/>
</dbReference>
<dbReference type="GeneID" id="54485178"/>
<dbReference type="Pfam" id="PF05057">
    <property type="entry name" value="DUF676"/>
    <property type="match status" value="1"/>
</dbReference>
<dbReference type="RefSeq" id="XP_033600084.1">
    <property type="nucleotide sequence ID" value="XM_033744124.1"/>
</dbReference>
<feature type="transmembrane region" description="Helical" evidence="4">
    <location>
        <begin position="267"/>
        <end position="288"/>
    </location>
</feature>
<feature type="domain" description="DUF676" evidence="5">
    <location>
        <begin position="12"/>
        <end position="211"/>
    </location>
</feature>
<gene>
    <name evidence="6" type="ORF">EJ05DRAFT_476860</name>
</gene>
<dbReference type="GO" id="GO:0047372">
    <property type="term" value="F:monoacylglycerol lipase activity"/>
    <property type="evidence" value="ECO:0007669"/>
    <property type="project" value="TreeGrafter"/>
</dbReference>
<keyword evidence="4" id="KW-0472">Membrane</keyword>
<dbReference type="OrthoDB" id="273452at2759"/>
<evidence type="ECO:0000313" key="7">
    <source>
        <dbReference type="Proteomes" id="UP000799437"/>
    </source>
</evidence>
<dbReference type="Gene3D" id="3.40.50.1820">
    <property type="entry name" value="alpha/beta hydrolase"/>
    <property type="match status" value="1"/>
</dbReference>
<keyword evidence="2" id="KW-0442">Lipid degradation</keyword>
<sequence length="442" mass="48921">MSSTDAPVGPPGHLCVLVHGLWGNPGHLNQLVSAIKDQFAEEQLHVLVPKTNAGNSTYDGIELGGERVTQETEAELDRLAKEGHNITKISMIGYSLGGLIARYAVGLLYSKGWFERLEPVNFTTFATPHLGSRTPRIGVSSKIWNMLGSRTLSVSGRQLFLIDRFRDTGRPLLSILAAPSSIFIRGLKRFKNRSLYANIINDRSVVYHTAMITSTDPYVDLDPYTPNYLPGLAPILLDPSNPLTLKQDRTPPTFYARSQTFAARLPMYIFFTLFLPVGASIFLVNAAVQSVQSQRRIRAHDSGSSFDFSPYRIPLLASANHAAERVFERANSVHGEDFLPSSVSSANAAAAREKAYLDAEAASGDDDEASEGGAKKPQFPTLALHPEQFRMIDNLDQVGWRKFPVHIHKATHSHAAIIVRMKQSRFDDGKVVIKHWLDNFEL</sequence>
<protein>
    <submittedName>
        <fullName evidence="6">DUF676-domain-containing protein</fullName>
    </submittedName>
</protein>
<feature type="region of interest" description="Disordered" evidence="3">
    <location>
        <begin position="360"/>
        <end position="380"/>
    </location>
</feature>
<reference evidence="6" key="1">
    <citation type="journal article" date="2020" name="Stud. Mycol.">
        <title>101 Dothideomycetes genomes: a test case for predicting lifestyles and emergence of pathogens.</title>
        <authorList>
            <person name="Haridas S."/>
            <person name="Albert R."/>
            <person name="Binder M."/>
            <person name="Bloem J."/>
            <person name="Labutti K."/>
            <person name="Salamov A."/>
            <person name="Andreopoulos B."/>
            <person name="Baker S."/>
            <person name="Barry K."/>
            <person name="Bills G."/>
            <person name="Bluhm B."/>
            <person name="Cannon C."/>
            <person name="Castanera R."/>
            <person name="Culley D."/>
            <person name="Daum C."/>
            <person name="Ezra D."/>
            <person name="Gonzalez J."/>
            <person name="Henrissat B."/>
            <person name="Kuo A."/>
            <person name="Liang C."/>
            <person name="Lipzen A."/>
            <person name="Lutzoni F."/>
            <person name="Magnuson J."/>
            <person name="Mondo S."/>
            <person name="Nolan M."/>
            <person name="Ohm R."/>
            <person name="Pangilinan J."/>
            <person name="Park H.-J."/>
            <person name="Ramirez L."/>
            <person name="Alfaro M."/>
            <person name="Sun H."/>
            <person name="Tritt A."/>
            <person name="Yoshinaga Y."/>
            <person name="Zwiers L.-H."/>
            <person name="Turgeon B."/>
            <person name="Goodwin S."/>
            <person name="Spatafora J."/>
            <person name="Crous P."/>
            <person name="Grigoriev I."/>
        </authorList>
    </citation>
    <scope>NUCLEOTIDE SEQUENCE</scope>
    <source>
        <strain evidence="6">CBS 121739</strain>
    </source>
</reference>
<dbReference type="InterPro" id="IPR029058">
    <property type="entry name" value="AB_hydrolase_fold"/>
</dbReference>
<evidence type="ECO:0000256" key="3">
    <source>
        <dbReference type="SAM" id="MobiDB-lite"/>
    </source>
</evidence>
<comment type="similarity">
    <text evidence="1">Belongs to the putative lipase ROG1 family.</text>
</comment>
<dbReference type="PANTHER" id="PTHR12482:SF65">
    <property type="entry name" value="ESTERASE, PUTATIVE (AFU_ORTHOLOGUE AFUA_3G12320)-RELATED"/>
    <property type="match status" value="1"/>
</dbReference>
<dbReference type="EMBL" id="ML996573">
    <property type="protein sequence ID" value="KAF2757633.1"/>
    <property type="molecule type" value="Genomic_DNA"/>
</dbReference>
<dbReference type="AlphaFoldDB" id="A0A6A6W4W5"/>
<dbReference type="GO" id="GO:0005811">
    <property type="term" value="C:lipid droplet"/>
    <property type="evidence" value="ECO:0007669"/>
    <property type="project" value="TreeGrafter"/>
</dbReference>
<proteinExistence type="inferred from homology"/>
<keyword evidence="7" id="KW-1185">Reference proteome</keyword>